<evidence type="ECO:0000256" key="1">
    <source>
        <dbReference type="SAM" id="Phobius"/>
    </source>
</evidence>
<proteinExistence type="predicted"/>
<feature type="transmembrane region" description="Helical" evidence="1">
    <location>
        <begin position="169"/>
        <end position="187"/>
    </location>
</feature>
<keyword evidence="3" id="KW-1185">Reference proteome</keyword>
<keyword evidence="1" id="KW-0472">Membrane</keyword>
<organism evidence="2 3">
    <name type="scientific">Hoylesella loescheii DSM 19665 = JCM 12249 = ATCC 15930</name>
    <dbReference type="NCBI Taxonomy" id="1122985"/>
    <lineage>
        <taxon>Bacteria</taxon>
        <taxon>Pseudomonadati</taxon>
        <taxon>Bacteroidota</taxon>
        <taxon>Bacteroidia</taxon>
        <taxon>Bacteroidales</taxon>
        <taxon>Prevotellaceae</taxon>
        <taxon>Hoylesella</taxon>
    </lineage>
</organism>
<protein>
    <submittedName>
        <fullName evidence="2">Uncharacterized protein</fullName>
    </submittedName>
</protein>
<name>A0A069QJL8_HOYLO</name>
<feature type="transmembrane region" description="Helical" evidence="1">
    <location>
        <begin position="111"/>
        <end position="132"/>
    </location>
</feature>
<feature type="transmembrane region" description="Helical" evidence="1">
    <location>
        <begin position="196"/>
        <end position="216"/>
    </location>
</feature>
<dbReference type="Proteomes" id="UP000027442">
    <property type="component" value="Unassembled WGS sequence"/>
</dbReference>
<comment type="caution">
    <text evidence="2">The sequence shown here is derived from an EMBL/GenBank/DDBJ whole genome shotgun (WGS) entry which is preliminary data.</text>
</comment>
<evidence type="ECO:0000313" key="3">
    <source>
        <dbReference type="Proteomes" id="UP000027442"/>
    </source>
</evidence>
<dbReference type="AlphaFoldDB" id="A0A069QJL8"/>
<gene>
    <name evidence="2" type="ORF">HMPREF1991_01044</name>
</gene>
<keyword evidence="1" id="KW-0812">Transmembrane</keyword>
<dbReference type="EMBL" id="JNGW01000041">
    <property type="protein sequence ID" value="KDR52872.1"/>
    <property type="molecule type" value="Genomic_DNA"/>
</dbReference>
<reference evidence="2 3" key="1">
    <citation type="submission" date="2013-08" db="EMBL/GenBank/DDBJ databases">
        <authorList>
            <person name="Weinstock G."/>
            <person name="Sodergren E."/>
            <person name="Wylie T."/>
            <person name="Fulton L."/>
            <person name="Fulton R."/>
            <person name="Fronick C."/>
            <person name="O'Laughlin M."/>
            <person name="Godfrey J."/>
            <person name="Miner T."/>
            <person name="Herter B."/>
            <person name="Appelbaum E."/>
            <person name="Cordes M."/>
            <person name="Lek S."/>
            <person name="Wollam A."/>
            <person name="Pepin K.H."/>
            <person name="Palsikar V.B."/>
            <person name="Mitreva M."/>
            <person name="Wilson R.K."/>
        </authorList>
    </citation>
    <scope>NUCLEOTIDE SEQUENCE [LARGE SCALE GENOMIC DNA]</scope>
    <source>
        <strain evidence="2 3">ATCC 15930</strain>
    </source>
</reference>
<dbReference type="eggNOG" id="ENOG50339JU">
    <property type="taxonomic scope" value="Bacteria"/>
</dbReference>
<accession>A0A069QJL8</accession>
<keyword evidence="1" id="KW-1133">Transmembrane helix</keyword>
<feature type="transmembrane region" description="Helical" evidence="1">
    <location>
        <begin position="65"/>
        <end position="90"/>
    </location>
</feature>
<feature type="transmembrane region" description="Helical" evidence="1">
    <location>
        <begin position="222"/>
        <end position="242"/>
    </location>
</feature>
<feature type="transmembrane region" description="Helical" evidence="1">
    <location>
        <begin position="34"/>
        <end position="53"/>
    </location>
</feature>
<sequence length="570" mass="64311">MTMNNTNEKFNFKRFWAYLTKLLVERWRTNAMRLAILLGCIVMIEFWVAFATYDADSSSTDRAVEILFVVFAIIFFVSGAFFATEMLSGARRKAERIGALTFPVTPFENWLARWIICIPLYLVCFLACLYLVDGLRVLFFSAIFPQIELKFIPIWGDSDSTSTLAVNTWLTYFWCTAVYALGGVFFVKRAILKTTLFLFVLYWFGASLMLLFGALFSFSGGSFYESVLIWYGRLSVPFIWWLSYRCFKDMEVVDEFSIKGAKAWVLGYFIFTVLLVNVGAVARFSSDNDYTDFVTEKKTVYLDRTTEQRIAPVSAVVFEKTEESLSECEYGLTLAVEVNFVSDASQCSVIYPEQLIKVRQKGNTLYYAISDSLENQSISNIELLSGPDGKTNSSSAAEKGEISYLIKGADGKERTAIDKNFTDDNKVRIIVNTLPGTLLVKQSGRQKTLLGEANMRSVKVVGGRNLTLNSQIRIDSLSVSDVTALNIGAAHINKMLVELICSDEDEDYKRTRFEADDKGLVNLVVIKGWGCMEGLSDVRYKRVEILPTEGKDVSIELSAIKRKMVIQGDE</sequence>
<feature type="transmembrane region" description="Helical" evidence="1">
    <location>
        <begin position="263"/>
        <end position="282"/>
    </location>
</feature>
<dbReference type="HOGENOM" id="CLU_478059_0_0_10"/>
<dbReference type="PATRIC" id="fig|1122985.7.peg.1083"/>
<evidence type="ECO:0000313" key="2">
    <source>
        <dbReference type="EMBL" id="KDR52872.1"/>
    </source>
</evidence>